<dbReference type="EMBL" id="GBXM01085515">
    <property type="protein sequence ID" value="JAH23062.1"/>
    <property type="molecule type" value="Transcribed_RNA"/>
</dbReference>
<reference evidence="1" key="2">
    <citation type="journal article" date="2015" name="Fish Shellfish Immunol.">
        <title>Early steps in the European eel (Anguilla anguilla)-Vibrio vulnificus interaction in the gills: Role of the RtxA13 toxin.</title>
        <authorList>
            <person name="Callol A."/>
            <person name="Pajuelo D."/>
            <person name="Ebbesson L."/>
            <person name="Teles M."/>
            <person name="MacKenzie S."/>
            <person name="Amaro C."/>
        </authorList>
    </citation>
    <scope>NUCLEOTIDE SEQUENCE</scope>
</reference>
<organism evidence="1">
    <name type="scientific">Anguilla anguilla</name>
    <name type="common">European freshwater eel</name>
    <name type="synonym">Muraena anguilla</name>
    <dbReference type="NCBI Taxonomy" id="7936"/>
    <lineage>
        <taxon>Eukaryota</taxon>
        <taxon>Metazoa</taxon>
        <taxon>Chordata</taxon>
        <taxon>Craniata</taxon>
        <taxon>Vertebrata</taxon>
        <taxon>Euteleostomi</taxon>
        <taxon>Actinopterygii</taxon>
        <taxon>Neopterygii</taxon>
        <taxon>Teleostei</taxon>
        <taxon>Anguilliformes</taxon>
        <taxon>Anguillidae</taxon>
        <taxon>Anguilla</taxon>
    </lineage>
</organism>
<reference evidence="1" key="1">
    <citation type="submission" date="2014-11" db="EMBL/GenBank/DDBJ databases">
        <authorList>
            <person name="Amaro Gonzalez C."/>
        </authorList>
    </citation>
    <scope>NUCLEOTIDE SEQUENCE</scope>
</reference>
<accession>A0A0E9R2S4</accession>
<dbReference type="AlphaFoldDB" id="A0A0E9R2S4"/>
<name>A0A0E9R2S4_ANGAN</name>
<protein>
    <submittedName>
        <fullName evidence="1">Uncharacterized protein</fullName>
    </submittedName>
</protein>
<sequence length="36" mass="3629">MLSYSSGIKACVSIAALPLLFVSNLLLGDMGVGQCG</sequence>
<evidence type="ECO:0000313" key="1">
    <source>
        <dbReference type="EMBL" id="JAH23062.1"/>
    </source>
</evidence>
<proteinExistence type="predicted"/>